<evidence type="ECO:0000256" key="2">
    <source>
        <dbReference type="ARBA" id="ARBA00047806"/>
    </source>
</evidence>
<dbReference type="InterPro" id="IPR002569">
    <property type="entry name" value="Met_Sox_Rdtase_MsrA_dom"/>
</dbReference>
<evidence type="ECO:0000256" key="1">
    <source>
        <dbReference type="ARBA" id="ARBA00023002"/>
    </source>
</evidence>
<evidence type="ECO:0000259" key="5">
    <source>
        <dbReference type="Pfam" id="PF01625"/>
    </source>
</evidence>
<dbReference type="AlphaFoldDB" id="A0A7X0IYS8"/>
<dbReference type="SUPFAM" id="SSF55068">
    <property type="entry name" value="Peptide methionine sulfoxide reductase"/>
    <property type="match status" value="1"/>
</dbReference>
<dbReference type="GO" id="GO:0008113">
    <property type="term" value="F:peptide-methionine (S)-S-oxide reductase activity"/>
    <property type="evidence" value="ECO:0007669"/>
    <property type="project" value="UniProtKB-UniRule"/>
</dbReference>
<keyword evidence="1 4" id="KW-0560">Oxidoreductase</keyword>
<evidence type="ECO:0000313" key="6">
    <source>
        <dbReference type="EMBL" id="MBB6497965.1"/>
    </source>
</evidence>
<dbReference type="Gene3D" id="3.30.1060.10">
    <property type="entry name" value="Peptide methionine sulphoxide reductase MsrA"/>
    <property type="match status" value="1"/>
</dbReference>
<dbReference type="Pfam" id="PF01625">
    <property type="entry name" value="PMSR"/>
    <property type="match status" value="1"/>
</dbReference>
<dbReference type="EMBL" id="JACHCC010000001">
    <property type="protein sequence ID" value="MBB6497965.1"/>
    <property type="molecule type" value="Genomic_DNA"/>
</dbReference>
<name>A0A7X0IYS8_9SPHI</name>
<dbReference type="NCBIfam" id="TIGR00401">
    <property type="entry name" value="msrA"/>
    <property type="match status" value="1"/>
</dbReference>
<comment type="similarity">
    <text evidence="4">Belongs to the MsrA Met sulfoxide reductase family.</text>
</comment>
<protein>
    <recommendedName>
        <fullName evidence="4">Peptide methionine sulfoxide reductase MsrA</fullName>
        <shortName evidence="4">Protein-methionine-S-oxide reductase</shortName>
        <ecNumber evidence="4">1.8.4.11</ecNumber>
    </recommendedName>
    <alternativeName>
        <fullName evidence="4">Peptide-methionine (S)-S-oxide reductase</fullName>
        <shortName evidence="4">Peptide Met(O) reductase</shortName>
    </alternativeName>
</protein>
<evidence type="ECO:0000256" key="4">
    <source>
        <dbReference type="HAMAP-Rule" id="MF_01401"/>
    </source>
</evidence>
<dbReference type="InterPro" id="IPR036509">
    <property type="entry name" value="Met_Sox_Rdtase_MsrA_sf"/>
</dbReference>
<feature type="active site" evidence="4">
    <location>
        <position position="57"/>
    </location>
</feature>
<feature type="domain" description="Peptide methionine sulphoxide reductase MsrA" evidence="5">
    <location>
        <begin position="51"/>
        <end position="197"/>
    </location>
</feature>
<dbReference type="PANTHER" id="PTHR43774:SF1">
    <property type="entry name" value="PEPTIDE METHIONINE SULFOXIDE REDUCTASE MSRA 2"/>
    <property type="match status" value="1"/>
</dbReference>
<gene>
    <name evidence="4" type="primary">msrA</name>
    <name evidence="6" type="ORF">HDF25_000089</name>
</gene>
<dbReference type="Proteomes" id="UP000521017">
    <property type="component" value="Unassembled WGS sequence"/>
</dbReference>
<organism evidence="6 7">
    <name type="scientific">Pedobacter cryoconitis</name>
    <dbReference type="NCBI Taxonomy" id="188932"/>
    <lineage>
        <taxon>Bacteria</taxon>
        <taxon>Pseudomonadati</taxon>
        <taxon>Bacteroidota</taxon>
        <taxon>Sphingobacteriia</taxon>
        <taxon>Sphingobacteriales</taxon>
        <taxon>Sphingobacteriaceae</taxon>
        <taxon>Pedobacter</taxon>
    </lineage>
</organism>
<proteinExistence type="inferred from homology"/>
<reference evidence="6 7" key="1">
    <citation type="submission" date="2020-08" db="EMBL/GenBank/DDBJ databases">
        <title>Genomic Encyclopedia of Type Strains, Phase IV (KMG-V): Genome sequencing to study the core and pangenomes of soil and plant-associated prokaryotes.</title>
        <authorList>
            <person name="Whitman W."/>
        </authorList>
    </citation>
    <scope>NUCLEOTIDE SEQUENCE [LARGE SCALE GENOMIC DNA]</scope>
    <source>
        <strain evidence="6 7">M2T3</strain>
    </source>
</reference>
<accession>A0A7X0IYS8</accession>
<evidence type="ECO:0000313" key="7">
    <source>
        <dbReference type="Proteomes" id="UP000521017"/>
    </source>
</evidence>
<comment type="catalytic activity">
    <reaction evidence="2 4">
        <text>L-methionyl-[protein] + [thioredoxin]-disulfide + H2O = L-methionyl-(S)-S-oxide-[protein] + [thioredoxin]-dithiol</text>
        <dbReference type="Rhea" id="RHEA:14217"/>
        <dbReference type="Rhea" id="RHEA-COMP:10698"/>
        <dbReference type="Rhea" id="RHEA-COMP:10700"/>
        <dbReference type="Rhea" id="RHEA-COMP:12313"/>
        <dbReference type="Rhea" id="RHEA-COMP:12315"/>
        <dbReference type="ChEBI" id="CHEBI:15377"/>
        <dbReference type="ChEBI" id="CHEBI:16044"/>
        <dbReference type="ChEBI" id="CHEBI:29950"/>
        <dbReference type="ChEBI" id="CHEBI:44120"/>
        <dbReference type="ChEBI" id="CHEBI:50058"/>
        <dbReference type="EC" id="1.8.4.11"/>
    </reaction>
</comment>
<comment type="function">
    <text evidence="4">Has an important function as a repair enzyme for proteins that have been inactivated by oxidation. Catalyzes the reversible oxidation-reduction of methionine sulfoxide in proteins to methionine.</text>
</comment>
<dbReference type="PANTHER" id="PTHR43774">
    <property type="entry name" value="PEPTIDE METHIONINE SULFOXIDE REDUCTASE"/>
    <property type="match status" value="1"/>
</dbReference>
<comment type="caution">
    <text evidence="6">The sequence shown here is derived from an EMBL/GenBank/DDBJ whole genome shotgun (WGS) entry which is preliminary data.</text>
</comment>
<dbReference type="HAMAP" id="MF_01401">
    <property type="entry name" value="MsrA"/>
    <property type="match status" value="1"/>
</dbReference>
<evidence type="ECO:0000256" key="3">
    <source>
        <dbReference type="ARBA" id="ARBA00048782"/>
    </source>
</evidence>
<comment type="catalytic activity">
    <reaction evidence="3 4">
        <text>[thioredoxin]-disulfide + L-methionine + H2O = L-methionine (S)-S-oxide + [thioredoxin]-dithiol</text>
        <dbReference type="Rhea" id="RHEA:19993"/>
        <dbReference type="Rhea" id="RHEA-COMP:10698"/>
        <dbReference type="Rhea" id="RHEA-COMP:10700"/>
        <dbReference type="ChEBI" id="CHEBI:15377"/>
        <dbReference type="ChEBI" id="CHEBI:29950"/>
        <dbReference type="ChEBI" id="CHEBI:50058"/>
        <dbReference type="ChEBI" id="CHEBI:57844"/>
        <dbReference type="ChEBI" id="CHEBI:58772"/>
        <dbReference type="EC" id="1.8.4.11"/>
    </reaction>
</comment>
<sequence length="227" mass="25660">MITMINQFKRGSLFLLITGLLLTACSGRTQEIASNNGFAVLPVPDPNEAVATFAGGCFWALQESMIQLKGVNIVISGYAGGSTVNPTYDDVLTKNTGHAESVQVYYDPTKISYEQLVRAFFFAHNPTELNRQGPDEGTDYRSIAFYRSPKEFNTIHKVMAEMEAAKYYAGSFVTELEPFSVFYPAESSHQDYYERNLWDPYIRNVSRPKVIHVRKELPQLIKAEYLK</sequence>
<dbReference type="RefSeq" id="WP_221450821.1">
    <property type="nucleotide sequence ID" value="NZ_JACHCC010000001.1"/>
</dbReference>
<dbReference type="EC" id="1.8.4.11" evidence="4"/>